<dbReference type="EMBL" id="LT906555">
    <property type="protein sequence ID" value="SNW62989.1"/>
    <property type="molecule type" value="Genomic_DNA"/>
</dbReference>
<protein>
    <submittedName>
        <fullName evidence="1">Uncharacterized protein</fullName>
    </submittedName>
</protein>
<keyword evidence="2" id="KW-1185">Reference proteome</keyword>
<reference evidence="1" key="1">
    <citation type="submission" date="2017-08" db="EMBL/GenBank/DDBJ databases">
        <authorList>
            <consortium name="Urmite Genomes"/>
        </authorList>
    </citation>
    <scope>NUCLEOTIDE SEQUENCE [LARGE SCALE GENOMIC DNA]</scope>
    <source>
        <strain evidence="1">IHUMI-LCC2</strain>
    </source>
</reference>
<dbReference type="KEGG" id="vg:35381747"/>
<accession>A0A2I2L6A3</accession>
<organism evidence="1">
    <name type="scientific">Orpheovirus IHUMI-LCC2</name>
    <dbReference type="NCBI Taxonomy" id="2023057"/>
    <lineage>
        <taxon>Viruses</taxon>
        <taxon>Varidnaviria</taxon>
        <taxon>Bamfordvirae</taxon>
        <taxon>Nucleocytoviricota</taxon>
        <taxon>Megaviricetes</taxon>
        <taxon>Pimascovirales</taxon>
        <taxon>Ocovirineae</taxon>
        <taxon>Orpheoviridae</taxon>
        <taxon>Alphaorpheovirus</taxon>
        <taxon>Alphaorpheovirus massiliense</taxon>
    </lineage>
</organism>
<dbReference type="RefSeq" id="YP_009449291.1">
    <property type="nucleotide sequence ID" value="NC_036594.1"/>
</dbReference>
<evidence type="ECO:0000313" key="2">
    <source>
        <dbReference type="Proteomes" id="UP000236316"/>
    </source>
</evidence>
<name>A0A2I2L6A3_9VIRU</name>
<proteinExistence type="predicted"/>
<dbReference type="Proteomes" id="UP000236316">
    <property type="component" value="Segment"/>
</dbReference>
<gene>
    <name evidence="1" type="ORF">ORPV_1085</name>
</gene>
<sequence>MIAIKKIKYQFNRINKNRSNNKMEGINKKDLEIPQSILRDNYSQTELMYIMGFGAWLLDAAEGINIHYSLPKELDRDMSSLFLGWWHYHWTLDGNVAGAPPKSSKNKKLK</sequence>
<evidence type="ECO:0000313" key="1">
    <source>
        <dbReference type="EMBL" id="SNW62989.1"/>
    </source>
</evidence>
<dbReference type="GeneID" id="35381747"/>